<keyword evidence="3" id="KW-0479">Metal-binding</keyword>
<accession>A0A327W7A8</accession>
<evidence type="ECO:0000313" key="7">
    <source>
        <dbReference type="EMBL" id="RAJ81908.1"/>
    </source>
</evidence>
<feature type="domain" description="Alcohol dehydrogenase-like N-terminal" evidence="6">
    <location>
        <begin position="34"/>
        <end position="143"/>
    </location>
</feature>
<dbReference type="AlphaFoldDB" id="A0A327W7A8"/>
<evidence type="ECO:0000313" key="8">
    <source>
        <dbReference type="Proteomes" id="UP000249819"/>
    </source>
</evidence>
<dbReference type="InterPro" id="IPR011032">
    <property type="entry name" value="GroES-like_sf"/>
</dbReference>
<evidence type="ECO:0000256" key="1">
    <source>
        <dbReference type="ARBA" id="ARBA00001947"/>
    </source>
</evidence>
<keyword evidence="5" id="KW-0560">Oxidoreductase</keyword>
<evidence type="ECO:0000256" key="4">
    <source>
        <dbReference type="ARBA" id="ARBA00022833"/>
    </source>
</evidence>
<protein>
    <submittedName>
        <fullName evidence="7">Propanol-preferring alcohol dehydrogenase</fullName>
    </submittedName>
</protein>
<dbReference type="CDD" id="cd08298">
    <property type="entry name" value="CAD2"/>
    <property type="match status" value="1"/>
</dbReference>
<evidence type="ECO:0000256" key="2">
    <source>
        <dbReference type="ARBA" id="ARBA00008072"/>
    </source>
</evidence>
<reference evidence="7 8" key="1">
    <citation type="submission" date="2018-06" db="EMBL/GenBank/DDBJ databases">
        <title>Genomic Encyclopedia of Archaeal and Bacterial Type Strains, Phase II (KMG-II): from individual species to whole genera.</title>
        <authorList>
            <person name="Goeker M."/>
        </authorList>
    </citation>
    <scope>NUCLEOTIDE SEQUENCE [LARGE SCALE GENOMIC DNA]</scope>
    <source>
        <strain evidence="7 8">DSM 29821</strain>
    </source>
</reference>
<dbReference type="SUPFAM" id="SSF50129">
    <property type="entry name" value="GroES-like"/>
    <property type="match status" value="1"/>
</dbReference>
<dbReference type="EMBL" id="QLMA01000004">
    <property type="protein sequence ID" value="RAJ81908.1"/>
    <property type="molecule type" value="Genomic_DNA"/>
</dbReference>
<evidence type="ECO:0000259" key="6">
    <source>
        <dbReference type="Pfam" id="PF08240"/>
    </source>
</evidence>
<sequence length="337" mass="36085">MSSIAIPNTMQAMVLDQLRQPLALKTLPTPVPGTGQVLIKVIACGICRTDLHIVDGELPTSMLPLIPGHEVIGEVVLTGPGVKKMTTGRMVGIPWLAHTCGHCKYCTQGQENLCEHALFTGYTVNGGYAEYLVAWEDFCIDLPAMYADPGGAPMLCAGLIGYRCWHMLPEHAINIGIYGFGAAAHIITQIAHYQYKSIYAFTKPHDGKGELFAMEMGAVWAGSSLVAPPILLDAAIIFAPDGSLVPIALSHLDKGGAVICGGIHMSDIPGFKYSALWQERSIRSVANLTREDGRRLFEIAPQIPVMTKVQCFPLSAANEALTALRNGAFSGAAVLVM</sequence>
<dbReference type="Gene3D" id="3.90.180.10">
    <property type="entry name" value="Medium-chain alcohol dehydrogenases, catalytic domain"/>
    <property type="match status" value="1"/>
</dbReference>
<keyword evidence="8" id="KW-1185">Reference proteome</keyword>
<name>A0A327W7A8_9BACT</name>
<proteinExistence type="inferred from homology"/>
<dbReference type="Pfam" id="PF08240">
    <property type="entry name" value="ADH_N"/>
    <property type="match status" value="1"/>
</dbReference>
<dbReference type="SUPFAM" id="SSF51735">
    <property type="entry name" value="NAD(P)-binding Rossmann-fold domains"/>
    <property type="match status" value="1"/>
</dbReference>
<keyword evidence="4" id="KW-0862">Zinc</keyword>
<organism evidence="7 8">
    <name type="scientific">Chitinophaga dinghuensis</name>
    <dbReference type="NCBI Taxonomy" id="1539050"/>
    <lineage>
        <taxon>Bacteria</taxon>
        <taxon>Pseudomonadati</taxon>
        <taxon>Bacteroidota</taxon>
        <taxon>Chitinophagia</taxon>
        <taxon>Chitinophagales</taxon>
        <taxon>Chitinophagaceae</taxon>
        <taxon>Chitinophaga</taxon>
    </lineage>
</organism>
<dbReference type="InterPro" id="IPR014187">
    <property type="entry name" value="ADH_Zn_typ-2"/>
</dbReference>
<dbReference type="GO" id="GO:0008270">
    <property type="term" value="F:zinc ion binding"/>
    <property type="evidence" value="ECO:0007669"/>
    <property type="project" value="InterPro"/>
</dbReference>
<dbReference type="RefSeq" id="WP_245950861.1">
    <property type="nucleotide sequence ID" value="NZ_QLMA01000004.1"/>
</dbReference>
<comment type="caution">
    <text evidence="7">The sequence shown here is derived from an EMBL/GenBank/DDBJ whole genome shotgun (WGS) entry which is preliminary data.</text>
</comment>
<evidence type="ECO:0000256" key="3">
    <source>
        <dbReference type="ARBA" id="ARBA00022723"/>
    </source>
</evidence>
<dbReference type="Gene3D" id="3.40.50.720">
    <property type="entry name" value="NAD(P)-binding Rossmann-like Domain"/>
    <property type="match status" value="1"/>
</dbReference>
<dbReference type="PROSITE" id="PS00059">
    <property type="entry name" value="ADH_ZINC"/>
    <property type="match status" value="1"/>
</dbReference>
<dbReference type="InterPro" id="IPR036291">
    <property type="entry name" value="NAD(P)-bd_dom_sf"/>
</dbReference>
<dbReference type="NCBIfam" id="TIGR02822">
    <property type="entry name" value="adh_fam_2"/>
    <property type="match status" value="1"/>
</dbReference>
<dbReference type="PANTHER" id="PTHR42940:SF8">
    <property type="entry name" value="VACUOLAR PROTEIN SORTING-ASSOCIATED PROTEIN 11"/>
    <property type="match status" value="1"/>
</dbReference>
<dbReference type="PANTHER" id="PTHR42940">
    <property type="entry name" value="ALCOHOL DEHYDROGENASE 1-RELATED"/>
    <property type="match status" value="1"/>
</dbReference>
<evidence type="ECO:0000256" key="5">
    <source>
        <dbReference type="ARBA" id="ARBA00023002"/>
    </source>
</evidence>
<dbReference type="GO" id="GO:0005737">
    <property type="term" value="C:cytoplasm"/>
    <property type="evidence" value="ECO:0007669"/>
    <property type="project" value="TreeGrafter"/>
</dbReference>
<gene>
    <name evidence="7" type="ORF">CLV59_104133</name>
</gene>
<comment type="cofactor">
    <cofactor evidence="1">
        <name>Zn(2+)</name>
        <dbReference type="ChEBI" id="CHEBI:29105"/>
    </cofactor>
</comment>
<comment type="similarity">
    <text evidence="2">Belongs to the zinc-containing alcohol dehydrogenase family.</text>
</comment>
<dbReference type="InterPro" id="IPR013154">
    <property type="entry name" value="ADH-like_N"/>
</dbReference>
<dbReference type="InterPro" id="IPR002328">
    <property type="entry name" value="ADH_Zn_CS"/>
</dbReference>
<dbReference type="Proteomes" id="UP000249819">
    <property type="component" value="Unassembled WGS sequence"/>
</dbReference>
<dbReference type="GO" id="GO:0004022">
    <property type="term" value="F:alcohol dehydrogenase (NAD+) activity"/>
    <property type="evidence" value="ECO:0007669"/>
    <property type="project" value="TreeGrafter"/>
</dbReference>